<feature type="region of interest" description="Disordered" evidence="1">
    <location>
        <begin position="80"/>
        <end position="99"/>
    </location>
</feature>
<sequence>EECGINTAILRLDDHCTRILNKYWNNRGGKLQWIAQVKMTLDDPTSEANMAIQDSQQLPEETDVLVASMDGVNVLLREQGVQQGRPAQRPGPKASSSENTAYRNAMAGAISCYALPSGQEEKPQRLQSRYVARMPQQRAVKFKQQFEQEVLAAEEKVPLGTTKIFLCDGHRSIWSYAQSKPMYDDYEKLIDFYHTTEHLSKASEALFGKSSDFGNAWYSKYRKKLLEDDDGAESVLRSMAYYSQNLRLSKSRQEKLEAERTFFRRNKDRMSYADFIVRGLPIGSGPVEAACKSIVKTRLCRSGMRWSRLGGQRILYLRCFVKSSRWDVFWKQYIQLKRSA</sequence>
<feature type="non-terminal residue" evidence="2">
    <location>
        <position position="1"/>
    </location>
</feature>
<comment type="caution">
    <text evidence="2">The sequence shown here is derived from an EMBL/GenBank/DDBJ whole genome shotgun (WGS) entry which is preliminary data.</text>
</comment>
<gene>
    <name evidence="2" type="ORF">S06H3_02798</name>
</gene>
<proteinExistence type="predicted"/>
<accession>X1J629</accession>
<evidence type="ECO:0000256" key="1">
    <source>
        <dbReference type="SAM" id="MobiDB-lite"/>
    </source>
</evidence>
<protein>
    <recommendedName>
        <fullName evidence="3">Transposase IS204/IS1001/IS1096/IS1165 DDE domain-containing protein</fullName>
    </recommendedName>
</protein>
<evidence type="ECO:0008006" key="3">
    <source>
        <dbReference type="Google" id="ProtNLM"/>
    </source>
</evidence>
<organism evidence="2">
    <name type="scientific">marine sediment metagenome</name>
    <dbReference type="NCBI Taxonomy" id="412755"/>
    <lineage>
        <taxon>unclassified sequences</taxon>
        <taxon>metagenomes</taxon>
        <taxon>ecological metagenomes</taxon>
    </lineage>
</organism>
<reference evidence="2" key="1">
    <citation type="journal article" date="2014" name="Front. Microbiol.">
        <title>High frequency of phylogenetically diverse reductive dehalogenase-homologous genes in deep subseafloor sedimentary metagenomes.</title>
        <authorList>
            <person name="Kawai M."/>
            <person name="Futagami T."/>
            <person name="Toyoda A."/>
            <person name="Takaki Y."/>
            <person name="Nishi S."/>
            <person name="Hori S."/>
            <person name="Arai W."/>
            <person name="Tsubouchi T."/>
            <person name="Morono Y."/>
            <person name="Uchiyama I."/>
            <person name="Ito T."/>
            <person name="Fujiyama A."/>
            <person name="Inagaki F."/>
            <person name="Takami H."/>
        </authorList>
    </citation>
    <scope>NUCLEOTIDE SEQUENCE</scope>
    <source>
        <strain evidence="2">Expedition CK06-06</strain>
    </source>
</reference>
<evidence type="ECO:0000313" key="2">
    <source>
        <dbReference type="EMBL" id="GAH90166.1"/>
    </source>
</evidence>
<name>X1J629_9ZZZZ</name>
<dbReference type="AlphaFoldDB" id="X1J629"/>
<dbReference type="EMBL" id="BARV01000848">
    <property type="protein sequence ID" value="GAH90166.1"/>
    <property type="molecule type" value="Genomic_DNA"/>
</dbReference>